<accession>A0A9P6JQX8</accession>
<protein>
    <recommendedName>
        <fullName evidence="4">F-box domain-containing protein</fullName>
    </recommendedName>
</protein>
<comment type="caution">
    <text evidence="2">The sequence shown here is derived from an EMBL/GenBank/DDBJ whole genome shotgun (WGS) entry which is preliminary data.</text>
</comment>
<evidence type="ECO:0000256" key="1">
    <source>
        <dbReference type="SAM" id="MobiDB-lite"/>
    </source>
</evidence>
<feature type="region of interest" description="Disordered" evidence="1">
    <location>
        <begin position="405"/>
        <end position="430"/>
    </location>
</feature>
<dbReference type="Proteomes" id="UP000807306">
    <property type="component" value="Unassembled WGS sequence"/>
</dbReference>
<evidence type="ECO:0000313" key="3">
    <source>
        <dbReference type="Proteomes" id="UP000807306"/>
    </source>
</evidence>
<gene>
    <name evidence="2" type="ORF">CPB83DRAFT_905447</name>
</gene>
<dbReference type="OrthoDB" id="3067211at2759"/>
<proteinExistence type="predicted"/>
<dbReference type="Gene3D" id="1.20.1280.50">
    <property type="match status" value="1"/>
</dbReference>
<evidence type="ECO:0000313" key="2">
    <source>
        <dbReference type="EMBL" id="KAF9530162.1"/>
    </source>
</evidence>
<feature type="compositionally biased region" description="Low complexity" evidence="1">
    <location>
        <begin position="420"/>
        <end position="430"/>
    </location>
</feature>
<feature type="region of interest" description="Disordered" evidence="1">
    <location>
        <begin position="321"/>
        <end position="352"/>
    </location>
</feature>
<dbReference type="AlphaFoldDB" id="A0A9P6JQX8"/>
<dbReference type="EMBL" id="MU157841">
    <property type="protein sequence ID" value="KAF9530162.1"/>
    <property type="molecule type" value="Genomic_DNA"/>
</dbReference>
<keyword evidence="3" id="KW-1185">Reference proteome</keyword>
<reference evidence="2" key="1">
    <citation type="submission" date="2020-11" db="EMBL/GenBank/DDBJ databases">
        <authorList>
            <consortium name="DOE Joint Genome Institute"/>
            <person name="Ahrendt S."/>
            <person name="Riley R."/>
            <person name="Andreopoulos W."/>
            <person name="Labutti K."/>
            <person name="Pangilinan J."/>
            <person name="Ruiz-Duenas F.J."/>
            <person name="Barrasa J.M."/>
            <person name="Sanchez-Garcia M."/>
            <person name="Camarero S."/>
            <person name="Miyauchi S."/>
            <person name="Serrano A."/>
            <person name="Linde D."/>
            <person name="Babiker R."/>
            <person name="Drula E."/>
            <person name="Ayuso-Fernandez I."/>
            <person name="Pacheco R."/>
            <person name="Padilla G."/>
            <person name="Ferreira P."/>
            <person name="Barriuso J."/>
            <person name="Kellner H."/>
            <person name="Castanera R."/>
            <person name="Alfaro M."/>
            <person name="Ramirez L."/>
            <person name="Pisabarro A.G."/>
            <person name="Kuo A."/>
            <person name="Tritt A."/>
            <person name="Lipzen A."/>
            <person name="He G."/>
            <person name="Yan M."/>
            <person name="Ng V."/>
            <person name="Cullen D."/>
            <person name="Martin F."/>
            <person name="Rosso M.-N."/>
            <person name="Henrissat B."/>
            <person name="Hibbett D."/>
            <person name="Martinez A.T."/>
            <person name="Grigoriev I.V."/>
        </authorList>
    </citation>
    <scope>NUCLEOTIDE SEQUENCE</scope>
    <source>
        <strain evidence="2">CBS 506.95</strain>
    </source>
</reference>
<sequence length="490" mass="54358">MSTSDSREASSVLGMTQQNNAAGISKIPVELLADIFFHVVSHPSPSVFESTHPMAEPDSELIRSSHSTDYASCASPYAISHVCSHWREIALSSSNLWTQLCVVLPTHEELLPLLHLWIERAKDRPLELSIQEPSDQGCNGRPGYSRKLNTSRVVFDLFLSLIERWKSIDISLSHTPLEHLINPNLLSSLLSSDTILQNLESIRVSSLPRAPEHDFHSGLESRRHSQVVPLIASLLHQSPYLRNATWGNLDFVKLSEPARHTHPPSSDHASSFSQTSSLWPTSLSELTIHEVHCEDISALLTSLSSECPVLQKLCIMKSEQPRRPYASSPNNAPPPASSFLSSPWGDSQETHGIARGHVDGRLSNRPSKILLQNLNTLFLVFEDKELPAIFDAVILPSLTTLCLSSSSSSSTSQPLDETPSSGSITSRESISNSTRNRKRWSRLSAWAWCSLSTMLQRSDAKLDTLKVGGVDLCDHGRSFEVGEIWQPYWR</sequence>
<evidence type="ECO:0008006" key="4">
    <source>
        <dbReference type="Google" id="ProtNLM"/>
    </source>
</evidence>
<name>A0A9P6JQX8_9AGAR</name>
<organism evidence="2 3">
    <name type="scientific">Crepidotus variabilis</name>
    <dbReference type="NCBI Taxonomy" id="179855"/>
    <lineage>
        <taxon>Eukaryota</taxon>
        <taxon>Fungi</taxon>
        <taxon>Dikarya</taxon>
        <taxon>Basidiomycota</taxon>
        <taxon>Agaricomycotina</taxon>
        <taxon>Agaricomycetes</taxon>
        <taxon>Agaricomycetidae</taxon>
        <taxon>Agaricales</taxon>
        <taxon>Agaricineae</taxon>
        <taxon>Crepidotaceae</taxon>
        <taxon>Crepidotus</taxon>
    </lineage>
</organism>